<dbReference type="AlphaFoldDB" id="A0A1Z4VQ74"/>
<proteinExistence type="predicted"/>
<dbReference type="OrthoDB" id="5705783at2"/>
<sequence length="169" mass="19038">MTLHPLPQFLDIEASSLGRDSYPIEIAWSYPNGEVEAHLIDPYHILDWTDWDPAAQAVHGLSRRYLSEHGADPKLVAGRIQAVLAGQPVYSDAPDYDQGWLETLFGDALGVRSPVRLHPIWVLWPDARGGRLHELYDAAWADVAGQPHRAGTDVRHRLAWYRRAQAEFA</sequence>
<dbReference type="InterPro" id="IPR036397">
    <property type="entry name" value="RNaseH_sf"/>
</dbReference>
<name>A0A1Z4VQ74_9GAMM</name>
<evidence type="ECO:0000313" key="2">
    <source>
        <dbReference type="Proteomes" id="UP000218765"/>
    </source>
</evidence>
<dbReference type="KEGG" id="ttc:FOKN1_1388"/>
<gene>
    <name evidence="1" type="ORF">FOKN1_1388</name>
</gene>
<dbReference type="Gene3D" id="3.30.420.10">
    <property type="entry name" value="Ribonuclease H-like superfamily/Ribonuclease H"/>
    <property type="match status" value="1"/>
</dbReference>
<accession>A0A1Z4VQ74</accession>
<dbReference type="SUPFAM" id="SSF53098">
    <property type="entry name" value="Ribonuclease H-like"/>
    <property type="match status" value="1"/>
</dbReference>
<keyword evidence="1" id="KW-0489">Methyltransferase</keyword>
<dbReference type="GO" id="GO:0003676">
    <property type="term" value="F:nucleic acid binding"/>
    <property type="evidence" value="ECO:0007669"/>
    <property type="project" value="InterPro"/>
</dbReference>
<dbReference type="GO" id="GO:0032259">
    <property type="term" value="P:methylation"/>
    <property type="evidence" value="ECO:0007669"/>
    <property type="project" value="UniProtKB-KW"/>
</dbReference>
<keyword evidence="1" id="KW-0808">Transferase</keyword>
<evidence type="ECO:0000313" key="1">
    <source>
        <dbReference type="EMBL" id="BAZ93786.1"/>
    </source>
</evidence>
<protein>
    <submittedName>
        <fullName evidence="1">O-methyltransferase</fullName>
    </submittedName>
</protein>
<organism evidence="1 2">
    <name type="scientific">Thiohalobacter thiocyanaticus</name>
    <dbReference type="NCBI Taxonomy" id="585455"/>
    <lineage>
        <taxon>Bacteria</taxon>
        <taxon>Pseudomonadati</taxon>
        <taxon>Pseudomonadota</taxon>
        <taxon>Gammaproteobacteria</taxon>
        <taxon>Thiohalobacterales</taxon>
        <taxon>Thiohalobacteraceae</taxon>
        <taxon>Thiohalobacter</taxon>
    </lineage>
</organism>
<dbReference type="InterPro" id="IPR012337">
    <property type="entry name" value="RNaseH-like_sf"/>
</dbReference>
<keyword evidence="2" id="KW-1185">Reference proteome</keyword>
<dbReference type="EMBL" id="AP018052">
    <property type="protein sequence ID" value="BAZ93786.1"/>
    <property type="molecule type" value="Genomic_DNA"/>
</dbReference>
<dbReference type="Proteomes" id="UP000218765">
    <property type="component" value="Chromosome"/>
</dbReference>
<reference evidence="1 2" key="1">
    <citation type="submission" date="2017-05" db="EMBL/GenBank/DDBJ databases">
        <title>Thiocyanate degradation by Thiohalobacter thiocyanaticus FOKN1.</title>
        <authorList>
            <person name="Oshiki M."/>
            <person name="Fukushima T."/>
            <person name="Kawano S."/>
            <person name="Nakagawa J."/>
        </authorList>
    </citation>
    <scope>NUCLEOTIDE SEQUENCE [LARGE SCALE GENOMIC DNA]</scope>
    <source>
        <strain evidence="1 2">FOKN1</strain>
    </source>
</reference>
<dbReference type="GO" id="GO:0008168">
    <property type="term" value="F:methyltransferase activity"/>
    <property type="evidence" value="ECO:0007669"/>
    <property type="project" value="UniProtKB-KW"/>
</dbReference>
<dbReference type="RefSeq" id="WP_096365947.1">
    <property type="nucleotide sequence ID" value="NZ_AP018052.1"/>
</dbReference>